<protein>
    <submittedName>
        <fullName evidence="1">Uncharacterized protein</fullName>
    </submittedName>
</protein>
<dbReference type="AlphaFoldDB" id="V5FRD7"/>
<reference evidence="1 2" key="2">
    <citation type="submission" date="2013-11" db="EMBL/GenBank/DDBJ databases">
        <title>Whole genome shotgun sequence of Vibrio halioticoli NBRC 102217.</title>
        <authorList>
            <person name="Isaki S."/>
            <person name="Kimura A."/>
            <person name="Ohji S."/>
            <person name="Hosoyama A."/>
            <person name="Fujita N."/>
            <person name="Hashimoto M."/>
            <person name="Hosoyama Y."/>
            <person name="Yamazoe A."/>
        </authorList>
    </citation>
    <scope>NUCLEOTIDE SEQUENCE [LARGE SCALE GENOMIC DNA]</scope>
    <source>
        <strain evidence="1 2">NBRC 102217</strain>
    </source>
</reference>
<dbReference type="RefSeq" id="WP_023405514.1">
    <property type="nucleotide sequence ID" value="NZ_BAUJ01000074.1"/>
</dbReference>
<name>V5FRD7_9VIBR</name>
<evidence type="ECO:0000313" key="1">
    <source>
        <dbReference type="EMBL" id="GAD91222.1"/>
    </source>
</evidence>
<evidence type="ECO:0000313" key="2">
    <source>
        <dbReference type="Proteomes" id="UP000017800"/>
    </source>
</evidence>
<keyword evidence="2" id="KW-1185">Reference proteome</keyword>
<dbReference type="EMBL" id="BAUJ01000074">
    <property type="protein sequence ID" value="GAD91222.1"/>
    <property type="molecule type" value="Genomic_DNA"/>
</dbReference>
<sequence length="86" mass="10172">MVTTLDFHMAGMIGVFMGNINRTHYHELNLLLWDMHKKFIAPKTAFELYEKRWGYVDQAKLTLKEKKLIHLLTKEFGNGYFMPATH</sequence>
<organism evidence="1 2">
    <name type="scientific">Vibrio halioticoli NBRC 102217</name>
    <dbReference type="NCBI Taxonomy" id="1219072"/>
    <lineage>
        <taxon>Bacteria</taxon>
        <taxon>Pseudomonadati</taxon>
        <taxon>Pseudomonadota</taxon>
        <taxon>Gammaproteobacteria</taxon>
        <taxon>Vibrionales</taxon>
        <taxon>Vibrionaceae</taxon>
        <taxon>Vibrio</taxon>
    </lineage>
</organism>
<accession>V5FRD7</accession>
<dbReference type="Proteomes" id="UP000017800">
    <property type="component" value="Unassembled WGS sequence"/>
</dbReference>
<reference evidence="1 2" key="1">
    <citation type="submission" date="2013-10" db="EMBL/GenBank/DDBJ databases">
        <authorList>
            <person name="Ichikawa N."/>
            <person name="Kimura A."/>
            <person name="Ohji S."/>
            <person name="Hosoyama A."/>
            <person name="Fujita N."/>
        </authorList>
    </citation>
    <scope>NUCLEOTIDE SEQUENCE [LARGE SCALE GENOMIC DNA]</scope>
    <source>
        <strain evidence="1 2">NBRC 102217</strain>
    </source>
</reference>
<gene>
    <name evidence="1" type="ORF">VHA01S_074_00130</name>
</gene>
<comment type="caution">
    <text evidence="1">The sequence shown here is derived from an EMBL/GenBank/DDBJ whole genome shotgun (WGS) entry which is preliminary data.</text>
</comment>
<dbReference type="eggNOG" id="ENOG5033CHU">
    <property type="taxonomic scope" value="Bacteria"/>
</dbReference>
<proteinExistence type="predicted"/>